<gene>
    <name evidence="3" type="ORF">J1902_09900</name>
</gene>
<proteinExistence type="predicted"/>
<dbReference type="Proteomes" id="UP000664164">
    <property type="component" value="Unassembled WGS sequence"/>
</dbReference>
<sequence length="100" mass="10802">MQLDFTALETATYVLFGTLVFALILVLFITAAALATIVLIGAGGLVWYLIKAVLDALVHGINFAWDRMVHHAGQVELTGELQPQMSPGTGSYPRVTLRDS</sequence>
<feature type="transmembrane region" description="Helical" evidence="2">
    <location>
        <begin position="46"/>
        <end position="65"/>
    </location>
</feature>
<organism evidence="3 4">
    <name type="scientific">Arthrobacter cavernae</name>
    <dbReference type="NCBI Taxonomy" id="2817681"/>
    <lineage>
        <taxon>Bacteria</taxon>
        <taxon>Bacillati</taxon>
        <taxon>Actinomycetota</taxon>
        <taxon>Actinomycetes</taxon>
        <taxon>Micrococcales</taxon>
        <taxon>Micrococcaceae</taxon>
        <taxon>Arthrobacter</taxon>
    </lineage>
</organism>
<keyword evidence="2" id="KW-0812">Transmembrane</keyword>
<keyword evidence="4" id="KW-1185">Reference proteome</keyword>
<feature type="transmembrane region" description="Helical" evidence="2">
    <location>
        <begin position="12"/>
        <end position="40"/>
    </location>
</feature>
<evidence type="ECO:0000256" key="1">
    <source>
        <dbReference type="SAM" id="MobiDB-lite"/>
    </source>
</evidence>
<name>A0A939HJ85_9MICC</name>
<dbReference type="RefSeq" id="WP_207616087.1">
    <property type="nucleotide sequence ID" value="NZ_JAFNLL010000021.1"/>
</dbReference>
<feature type="region of interest" description="Disordered" evidence="1">
    <location>
        <begin position="81"/>
        <end position="100"/>
    </location>
</feature>
<dbReference type="EMBL" id="JAFNLL010000021">
    <property type="protein sequence ID" value="MBO1268283.1"/>
    <property type="molecule type" value="Genomic_DNA"/>
</dbReference>
<protein>
    <submittedName>
        <fullName evidence="3">Uncharacterized protein</fullName>
    </submittedName>
</protein>
<reference evidence="3" key="1">
    <citation type="submission" date="2021-03" db="EMBL/GenBank/DDBJ databases">
        <title>A new species, PO-11, isolated from a karst cave deposit.</title>
        <authorList>
            <person name="Zhaoxiaoyong W."/>
        </authorList>
    </citation>
    <scope>NUCLEOTIDE SEQUENCE</scope>
    <source>
        <strain evidence="3">PO-11</strain>
    </source>
</reference>
<evidence type="ECO:0000313" key="4">
    <source>
        <dbReference type="Proteomes" id="UP000664164"/>
    </source>
</evidence>
<keyword evidence="2" id="KW-0472">Membrane</keyword>
<keyword evidence="2" id="KW-1133">Transmembrane helix</keyword>
<comment type="caution">
    <text evidence="3">The sequence shown here is derived from an EMBL/GenBank/DDBJ whole genome shotgun (WGS) entry which is preliminary data.</text>
</comment>
<evidence type="ECO:0000256" key="2">
    <source>
        <dbReference type="SAM" id="Phobius"/>
    </source>
</evidence>
<accession>A0A939HJ85</accession>
<evidence type="ECO:0000313" key="3">
    <source>
        <dbReference type="EMBL" id="MBO1268283.1"/>
    </source>
</evidence>
<dbReference type="AlphaFoldDB" id="A0A939HJ85"/>